<evidence type="ECO:0000256" key="1">
    <source>
        <dbReference type="SAM" id="Phobius"/>
    </source>
</evidence>
<evidence type="ECO:0000313" key="2">
    <source>
        <dbReference type="EMBL" id="VEJ46125.1"/>
    </source>
</evidence>
<keyword evidence="1" id="KW-0472">Membrane</keyword>
<dbReference type="Proteomes" id="UP000274201">
    <property type="component" value="Chromosome"/>
</dbReference>
<feature type="transmembrane region" description="Helical" evidence="1">
    <location>
        <begin position="7"/>
        <end position="28"/>
    </location>
</feature>
<dbReference type="AlphaFoldDB" id="A0A448V8R4"/>
<keyword evidence="1" id="KW-0812">Transmembrane</keyword>
<name>A0A448V8R4_BARVI</name>
<reference evidence="2 3" key="1">
    <citation type="submission" date="2018-12" db="EMBL/GenBank/DDBJ databases">
        <authorList>
            <consortium name="Pathogen Informatics"/>
        </authorList>
    </citation>
    <scope>NUCLEOTIDE SEQUENCE [LARGE SCALE GENOMIC DNA]</scope>
    <source>
        <strain evidence="2 3">NCTC12905</strain>
    </source>
</reference>
<gene>
    <name evidence="2" type="ORF">NCTC12905_01819</name>
</gene>
<keyword evidence="1" id="KW-1133">Transmembrane helix</keyword>
<sequence>MHKNVKTIYLTTLSVKIYFFLYNPLLIFKVVALQ</sequence>
<protein>
    <submittedName>
        <fullName evidence="2">Uncharacterized protein</fullName>
    </submittedName>
</protein>
<dbReference type="EMBL" id="LR134529">
    <property type="protein sequence ID" value="VEJ46125.1"/>
    <property type="molecule type" value="Genomic_DNA"/>
</dbReference>
<organism evidence="2 3">
    <name type="scientific">Bartonella vinsonii</name>
    <name type="common">Rochalimaea vinsonii</name>
    <dbReference type="NCBI Taxonomy" id="33047"/>
    <lineage>
        <taxon>Bacteria</taxon>
        <taxon>Pseudomonadati</taxon>
        <taxon>Pseudomonadota</taxon>
        <taxon>Alphaproteobacteria</taxon>
        <taxon>Hyphomicrobiales</taxon>
        <taxon>Bartonellaceae</taxon>
        <taxon>Bartonella</taxon>
    </lineage>
</organism>
<evidence type="ECO:0000313" key="3">
    <source>
        <dbReference type="Proteomes" id="UP000274201"/>
    </source>
</evidence>
<accession>A0A448V8R4</accession>
<proteinExistence type="predicted"/>